<dbReference type="Gene3D" id="2.10.25.10">
    <property type="entry name" value="Laminin"/>
    <property type="match status" value="1"/>
</dbReference>
<protein>
    <submittedName>
        <fullName evidence="4">EGF_CA domain-containing protein</fullName>
    </submittedName>
</protein>
<proteinExistence type="predicted"/>
<keyword evidence="3" id="KW-1185">Reference proteome</keyword>
<dbReference type="AlphaFoldDB" id="A0A1I8IAV5"/>
<feature type="domain" description="NOTCH1 EGF-like calcium-binding" evidence="2">
    <location>
        <begin position="5"/>
        <end position="31"/>
    </location>
</feature>
<organism evidence="3 4">
    <name type="scientific">Macrostomum lignano</name>
    <dbReference type="NCBI Taxonomy" id="282301"/>
    <lineage>
        <taxon>Eukaryota</taxon>
        <taxon>Metazoa</taxon>
        <taxon>Spiralia</taxon>
        <taxon>Lophotrochozoa</taxon>
        <taxon>Platyhelminthes</taxon>
        <taxon>Rhabditophora</taxon>
        <taxon>Macrostomorpha</taxon>
        <taxon>Macrostomida</taxon>
        <taxon>Macrostomidae</taxon>
        <taxon>Macrostomum</taxon>
    </lineage>
</organism>
<dbReference type="SUPFAM" id="SSF57196">
    <property type="entry name" value="EGF/Laminin"/>
    <property type="match status" value="1"/>
</dbReference>
<dbReference type="Pfam" id="PF07645">
    <property type="entry name" value="EGF_CA"/>
    <property type="match status" value="2"/>
</dbReference>
<feature type="domain" description="NOTCH1 EGF-like calcium-binding" evidence="2">
    <location>
        <begin position="44"/>
        <end position="68"/>
    </location>
</feature>
<evidence type="ECO:0000313" key="4">
    <source>
        <dbReference type="WBParaSite" id="maker-uti_cns_0011118-snap-gene-0.2-mRNA-1"/>
    </source>
</evidence>
<dbReference type="Proteomes" id="UP000095280">
    <property type="component" value="Unplaced"/>
</dbReference>
<accession>A0A1I8IAV5</accession>
<sequence>PRRTCAEFGHTCQAGCRDTESGSFECVCPPGTRLLWKLDAARIPCPGDQQCLNTIGSYECRVIRCRRSAIITTPGQRVCAVRCDPGDAAVRQQLQQRRPSQVHRGQRIAEAPPEFTMRIIDSHNANLRNCIYRLLDNTEGRVTIVRTTNDLAGKLGKMYDMKIRVHCYRTADHGATPIFQTTFNVYISISAFNYGCRRCS</sequence>
<dbReference type="InterPro" id="IPR049883">
    <property type="entry name" value="NOTCH1_EGF-like"/>
</dbReference>
<dbReference type="WBParaSite" id="maker-uti_cns_0011118-snap-gene-0.2-mRNA-1">
    <property type="protein sequence ID" value="maker-uti_cns_0011118-snap-gene-0.2-mRNA-1"/>
    <property type="gene ID" value="maker-uti_cns_0011118-snap-gene-0.2"/>
</dbReference>
<evidence type="ECO:0000256" key="1">
    <source>
        <dbReference type="ARBA" id="ARBA00023157"/>
    </source>
</evidence>
<reference evidence="4" key="1">
    <citation type="submission" date="2016-11" db="UniProtKB">
        <authorList>
            <consortium name="WormBaseParasite"/>
        </authorList>
    </citation>
    <scope>IDENTIFICATION</scope>
</reference>
<keyword evidence="1" id="KW-1015">Disulfide bond</keyword>
<evidence type="ECO:0000259" key="2">
    <source>
        <dbReference type="Pfam" id="PF07645"/>
    </source>
</evidence>
<evidence type="ECO:0000313" key="3">
    <source>
        <dbReference type="Proteomes" id="UP000095280"/>
    </source>
</evidence>
<name>A0A1I8IAV5_9PLAT</name>